<organism evidence="3 4">
    <name type="scientific">Grylomicrobium aquisgranensis</name>
    <dbReference type="NCBI Taxonomy" id="2926318"/>
    <lineage>
        <taxon>Bacteria</taxon>
        <taxon>Bacillati</taxon>
        <taxon>Bacillota</taxon>
        <taxon>Erysipelotrichia</taxon>
        <taxon>Erysipelotrichales</taxon>
        <taxon>Erysipelotrichaceae</taxon>
        <taxon>Grylomicrobium</taxon>
    </lineage>
</organism>
<feature type="transmembrane region" description="Helical" evidence="1">
    <location>
        <begin position="34"/>
        <end position="52"/>
    </location>
</feature>
<evidence type="ECO:0000313" key="4">
    <source>
        <dbReference type="Proteomes" id="UP001286174"/>
    </source>
</evidence>
<dbReference type="AlphaFoldDB" id="A0AB35U7L7"/>
<evidence type="ECO:0000256" key="1">
    <source>
        <dbReference type="SAM" id="Phobius"/>
    </source>
</evidence>
<dbReference type="Pfam" id="PF13248">
    <property type="entry name" value="Zn_ribbon_3"/>
    <property type="match status" value="1"/>
</dbReference>
<protein>
    <submittedName>
        <fullName evidence="3">DUF2116 family Zn-ribbon domain-containing protein</fullName>
    </submittedName>
</protein>
<keyword evidence="1" id="KW-0812">Transmembrane</keyword>
<keyword evidence="4" id="KW-1185">Reference proteome</keyword>
<evidence type="ECO:0000313" key="3">
    <source>
        <dbReference type="EMBL" id="MDX8420121.1"/>
    </source>
</evidence>
<dbReference type="InterPro" id="IPR059113">
    <property type="entry name" value="Znf_ribbon"/>
</dbReference>
<accession>A0AB35U7L7</accession>
<keyword evidence="1" id="KW-0472">Membrane</keyword>
<dbReference type="Proteomes" id="UP001286174">
    <property type="component" value="Unassembled WGS sequence"/>
</dbReference>
<keyword evidence="1" id="KW-1133">Transmembrane helix</keyword>
<comment type="caution">
    <text evidence="3">The sequence shown here is derived from an EMBL/GenBank/DDBJ whole genome shotgun (WGS) entry which is preliminary data.</text>
</comment>
<sequence>MLCPYCGKPVDDHDTFCTWCGHRLPVVQKKFRQFGILAIVAVLLVTALFFYFSTSGPMPKGTWVLYDGKGNILAELTLTSAGTYQLQDHQDYSSYASGTVPEIILSHDYQVTSDGLQWPDTSNGKVYRTEQAHTYRLKNLFGGLFTKVEDGTVFVAGDEVYLSSGEGSDEKIYRLVKPS</sequence>
<name>A0AB35U7L7_9FIRM</name>
<dbReference type="EMBL" id="JALBUR010000022">
    <property type="protein sequence ID" value="MDX8420121.1"/>
    <property type="molecule type" value="Genomic_DNA"/>
</dbReference>
<reference evidence="3 4" key="1">
    <citation type="submission" date="2022-03" db="EMBL/GenBank/DDBJ databases">
        <title>Novel taxa within the pig intestine.</title>
        <authorList>
            <person name="Wylensek D."/>
            <person name="Bishof K."/>
            <person name="Afrizal A."/>
            <person name="Clavel T."/>
        </authorList>
    </citation>
    <scope>NUCLEOTIDE SEQUENCE [LARGE SCALE GENOMIC DNA]</scope>
    <source>
        <strain evidence="3 4">CLA-KB-P133</strain>
    </source>
</reference>
<evidence type="ECO:0000259" key="2">
    <source>
        <dbReference type="Pfam" id="PF13248"/>
    </source>
</evidence>
<dbReference type="RefSeq" id="WP_370596342.1">
    <property type="nucleotide sequence ID" value="NZ_JALBUR010000022.1"/>
</dbReference>
<feature type="domain" description="Putative zinc-ribbon" evidence="2">
    <location>
        <begin position="3"/>
        <end position="24"/>
    </location>
</feature>
<gene>
    <name evidence="3" type="ORF">MOZ60_08450</name>
</gene>
<proteinExistence type="predicted"/>